<dbReference type="InterPro" id="IPR000276">
    <property type="entry name" value="GPCR_Rhodpsn"/>
</dbReference>
<feature type="transmembrane region" description="Helical" evidence="12">
    <location>
        <begin position="262"/>
        <end position="280"/>
    </location>
</feature>
<dbReference type="PANTHER" id="PTHR45695">
    <property type="entry name" value="LEUCOKININ RECEPTOR-RELATED"/>
    <property type="match status" value="1"/>
</dbReference>
<feature type="transmembrane region" description="Helical" evidence="12">
    <location>
        <begin position="97"/>
        <end position="118"/>
    </location>
</feature>
<evidence type="ECO:0000256" key="12">
    <source>
        <dbReference type="SAM" id="Phobius"/>
    </source>
</evidence>
<keyword evidence="9" id="KW-0325">Glycoprotein</keyword>
<evidence type="ECO:0000313" key="14">
    <source>
        <dbReference type="EnsemblMetazoa" id="G31859.1:cds"/>
    </source>
</evidence>
<name>A0A8W8M922_MAGGI</name>
<evidence type="ECO:0000256" key="6">
    <source>
        <dbReference type="ARBA" id="ARBA00023136"/>
    </source>
</evidence>
<dbReference type="EnsemblMetazoa" id="G31859.1">
    <property type="protein sequence ID" value="G31859.1:cds"/>
    <property type="gene ID" value="G31859"/>
</dbReference>
<evidence type="ECO:0000313" key="15">
    <source>
        <dbReference type="Proteomes" id="UP000005408"/>
    </source>
</evidence>
<dbReference type="Proteomes" id="UP000005408">
    <property type="component" value="Unassembled WGS sequence"/>
</dbReference>
<keyword evidence="2" id="KW-1003">Cell membrane</keyword>
<feature type="transmembrane region" description="Helical" evidence="12">
    <location>
        <begin position="186"/>
        <end position="210"/>
    </location>
</feature>
<keyword evidence="4 12" id="KW-1133">Transmembrane helix</keyword>
<feature type="domain" description="G-protein coupled receptors family 1 profile" evidence="13">
    <location>
        <begin position="40"/>
        <end position="321"/>
    </location>
</feature>
<accession>A0A8W8M922</accession>
<evidence type="ECO:0000256" key="9">
    <source>
        <dbReference type="ARBA" id="ARBA00023180"/>
    </source>
</evidence>
<evidence type="ECO:0000256" key="4">
    <source>
        <dbReference type="ARBA" id="ARBA00022989"/>
    </source>
</evidence>
<keyword evidence="7" id="KW-1015">Disulfide bond</keyword>
<feature type="transmembrane region" description="Helical" evidence="12">
    <location>
        <begin position="60"/>
        <end position="85"/>
    </location>
</feature>
<dbReference type="AlphaFoldDB" id="A0A8W8M922"/>
<dbReference type="InterPro" id="IPR017452">
    <property type="entry name" value="GPCR_Rhodpsn_7TM"/>
</dbReference>
<keyword evidence="15" id="KW-1185">Reference proteome</keyword>
<dbReference type="PRINTS" id="PR00237">
    <property type="entry name" value="GPCRRHODOPSN"/>
</dbReference>
<dbReference type="Gene3D" id="1.20.1070.10">
    <property type="entry name" value="Rhodopsin 7-helix transmembrane proteins"/>
    <property type="match status" value="1"/>
</dbReference>
<dbReference type="PROSITE" id="PS50262">
    <property type="entry name" value="G_PROTEIN_RECEP_F1_2"/>
    <property type="match status" value="1"/>
</dbReference>
<keyword evidence="8 11" id="KW-0675">Receptor</keyword>
<evidence type="ECO:0000256" key="7">
    <source>
        <dbReference type="ARBA" id="ARBA00023157"/>
    </source>
</evidence>
<reference evidence="14" key="1">
    <citation type="submission" date="2022-08" db="UniProtKB">
        <authorList>
            <consortium name="EnsemblMetazoa"/>
        </authorList>
    </citation>
    <scope>IDENTIFICATION</scope>
    <source>
        <strain evidence="14">05x7-T-G4-1.051#20</strain>
    </source>
</reference>
<organism evidence="14 15">
    <name type="scientific">Magallana gigas</name>
    <name type="common">Pacific oyster</name>
    <name type="synonym">Crassostrea gigas</name>
    <dbReference type="NCBI Taxonomy" id="29159"/>
    <lineage>
        <taxon>Eukaryota</taxon>
        <taxon>Metazoa</taxon>
        <taxon>Spiralia</taxon>
        <taxon>Lophotrochozoa</taxon>
        <taxon>Mollusca</taxon>
        <taxon>Bivalvia</taxon>
        <taxon>Autobranchia</taxon>
        <taxon>Pteriomorphia</taxon>
        <taxon>Ostreida</taxon>
        <taxon>Ostreoidea</taxon>
        <taxon>Ostreidae</taxon>
        <taxon>Magallana</taxon>
    </lineage>
</organism>
<evidence type="ECO:0000256" key="3">
    <source>
        <dbReference type="ARBA" id="ARBA00022692"/>
    </source>
</evidence>
<feature type="transmembrane region" description="Helical" evidence="12">
    <location>
        <begin position="139"/>
        <end position="159"/>
    </location>
</feature>
<dbReference type="OMA" id="VTTMATC"/>
<dbReference type="Pfam" id="PF00001">
    <property type="entry name" value="7tm_1"/>
    <property type="match status" value="1"/>
</dbReference>
<dbReference type="GO" id="GO:0004930">
    <property type="term" value="F:G protein-coupled receptor activity"/>
    <property type="evidence" value="ECO:0007669"/>
    <property type="project" value="UniProtKB-KW"/>
</dbReference>
<dbReference type="GO" id="GO:0005886">
    <property type="term" value="C:plasma membrane"/>
    <property type="evidence" value="ECO:0007669"/>
    <property type="project" value="UniProtKB-SubCell"/>
</dbReference>
<keyword evidence="10 11" id="KW-0807">Transducer</keyword>
<evidence type="ECO:0000256" key="8">
    <source>
        <dbReference type="ARBA" id="ARBA00023170"/>
    </source>
</evidence>
<evidence type="ECO:0000256" key="1">
    <source>
        <dbReference type="ARBA" id="ARBA00004651"/>
    </source>
</evidence>
<protein>
    <recommendedName>
        <fullName evidence="13">G-protein coupled receptors family 1 profile domain-containing protein</fullName>
    </recommendedName>
</protein>
<comment type="subcellular location">
    <subcellularLocation>
        <location evidence="1">Cell membrane</location>
        <topology evidence="1">Multi-pass membrane protein</topology>
    </subcellularLocation>
</comment>
<evidence type="ECO:0000259" key="13">
    <source>
        <dbReference type="PROSITE" id="PS50262"/>
    </source>
</evidence>
<evidence type="ECO:0000256" key="10">
    <source>
        <dbReference type="ARBA" id="ARBA00023224"/>
    </source>
</evidence>
<keyword evidence="6 12" id="KW-0472">Membrane</keyword>
<sequence length="418" mass="46740">MNSSLDAANGTSAAYSAYIPELAFIIPLTWGLLVIIGSVGNGLVIYTLGRNGETSPTNVYVINLALADLTYLIIVIPITTVAFAVEEWIFGDAMCKISNYMIYVTLHATCFTLTALTIDRYHAIVNAVSSLHWRTRRTSTIVSLLVWAVSFLISIPFAMYHEVKHEVGGAKLYCVPAWGGEEKDKLVTLIVIFTTYINPLAIIIVCYTQILRNLWTGNRHTYMPSIKTEVILLNVQQACCLEDVNSSVPLSRRSQTRRRSKVTRMVFIVVLLFAVCWLPVHVFQLNRLFNPNFPKTKVVYVLKMISHTLSYANSIVNPFVYAFLNDGFRKAFRRTFPLISSFCPCAQLTFEGNSHASDMVDRCVQTRVGECQDENGNGGTEIVSMSHVSEHKNSIPLVLIPKPLHSDIEEKSGSELEN</sequence>
<dbReference type="OrthoDB" id="2132067at2759"/>
<feature type="transmembrane region" description="Helical" evidence="12">
    <location>
        <begin position="300"/>
        <end position="324"/>
    </location>
</feature>
<dbReference type="PROSITE" id="PS00237">
    <property type="entry name" value="G_PROTEIN_RECEP_F1_1"/>
    <property type="match status" value="1"/>
</dbReference>
<comment type="similarity">
    <text evidence="11">Belongs to the G-protein coupled receptor 1 family.</text>
</comment>
<evidence type="ECO:0000256" key="2">
    <source>
        <dbReference type="ARBA" id="ARBA00022475"/>
    </source>
</evidence>
<keyword evidence="5 11" id="KW-0297">G-protein coupled receptor</keyword>
<dbReference type="PANTHER" id="PTHR45695:SF23">
    <property type="entry name" value="GALANIN-LIKE G-PROTEIN COUPLED RECEPTOR NPR-9"/>
    <property type="match status" value="1"/>
</dbReference>
<proteinExistence type="inferred from homology"/>
<feature type="transmembrane region" description="Helical" evidence="12">
    <location>
        <begin position="22"/>
        <end position="48"/>
    </location>
</feature>
<evidence type="ECO:0000256" key="5">
    <source>
        <dbReference type="ARBA" id="ARBA00023040"/>
    </source>
</evidence>
<evidence type="ECO:0000256" key="11">
    <source>
        <dbReference type="RuleBase" id="RU000688"/>
    </source>
</evidence>
<dbReference type="SUPFAM" id="SSF81321">
    <property type="entry name" value="Family A G protein-coupled receptor-like"/>
    <property type="match status" value="1"/>
</dbReference>
<keyword evidence="3 11" id="KW-0812">Transmembrane</keyword>